<reference evidence="1" key="1">
    <citation type="submission" date="2024-12" db="EMBL/GenBank/DDBJ databases">
        <authorList>
            <person name="Wu N."/>
        </authorList>
    </citation>
    <scope>NUCLEOTIDE SEQUENCE</scope>
    <source>
        <strain evidence="1">P15</strain>
    </source>
</reference>
<proteinExistence type="predicted"/>
<accession>A0ACC7P8E8</accession>
<gene>
    <name evidence="1" type="ORF">ACI1P1_25460</name>
</gene>
<organism evidence="1 2">
    <name type="scientific">Paenibacillus mesotrionivorans</name>
    <dbReference type="NCBI Taxonomy" id="3160968"/>
    <lineage>
        <taxon>Bacteria</taxon>
        <taxon>Bacillati</taxon>
        <taxon>Bacillota</taxon>
        <taxon>Bacilli</taxon>
        <taxon>Bacillales</taxon>
        <taxon>Paenibacillaceae</taxon>
        <taxon>Paenibacillus</taxon>
    </lineage>
</organism>
<name>A0ACC7P8E8_9BACL</name>
<sequence>MEQEFKDMYEDFEPNRDTYFFKVGNGGLISFHGRNYNIRKSLSEDQLKLLIRDSMFLRISSNCYVNMDKISSVEKDHIRFLDHTTGSKIVSVPLWKKQTLQERLTQRKQTVVH</sequence>
<evidence type="ECO:0000313" key="2">
    <source>
        <dbReference type="Proteomes" id="UP001631969"/>
    </source>
</evidence>
<comment type="caution">
    <text evidence="1">The sequence shown here is derived from an EMBL/GenBank/DDBJ whole genome shotgun (WGS) entry which is preliminary data.</text>
</comment>
<protein>
    <submittedName>
        <fullName evidence="1">Uncharacterized protein</fullName>
    </submittedName>
</protein>
<evidence type="ECO:0000313" key="1">
    <source>
        <dbReference type="EMBL" id="MFM9331652.1"/>
    </source>
</evidence>
<dbReference type="EMBL" id="JBJURJ010000020">
    <property type="protein sequence ID" value="MFM9331652.1"/>
    <property type="molecule type" value="Genomic_DNA"/>
</dbReference>
<dbReference type="Proteomes" id="UP001631969">
    <property type="component" value="Unassembled WGS sequence"/>
</dbReference>
<keyword evidence="2" id="KW-1185">Reference proteome</keyword>